<dbReference type="Gene3D" id="3.40.50.620">
    <property type="entry name" value="HUPs"/>
    <property type="match status" value="1"/>
</dbReference>
<dbReference type="Proteomes" id="UP001484199">
    <property type="component" value="Chromosome"/>
</dbReference>
<keyword evidence="4 8" id="KW-0819">tRNA processing</keyword>
<proteinExistence type="inferred from homology"/>
<accession>A0ABZ2U920</accession>
<dbReference type="Pfam" id="PF01171">
    <property type="entry name" value="ATP_bind_3"/>
    <property type="match status" value="1"/>
</dbReference>
<comment type="domain">
    <text evidence="8">The N-terminal region contains the highly conserved SGGXDS motif, predicted to be a P-loop motif involved in ATP binding.</text>
</comment>
<evidence type="ECO:0000256" key="5">
    <source>
        <dbReference type="ARBA" id="ARBA00022741"/>
    </source>
</evidence>
<keyword evidence="2 8" id="KW-0963">Cytoplasm</keyword>
<keyword evidence="6 8" id="KW-0067">ATP-binding</keyword>
<comment type="function">
    <text evidence="8">Ligates lysine onto the cytidine present at position 34 of the AUA codon-specific tRNA(Ile) that contains the anticodon CAU, in an ATP-dependent manner. Cytidine is converted to lysidine, thus changing the amino acid specificity of the tRNA from methionine to isoleucine.</text>
</comment>
<comment type="similarity">
    <text evidence="8">Belongs to the tRNA(Ile)-lysidine synthase family.</text>
</comment>
<evidence type="ECO:0000259" key="9">
    <source>
        <dbReference type="SMART" id="SM00977"/>
    </source>
</evidence>
<reference evidence="10" key="1">
    <citation type="submission" date="2024-03" db="EMBL/GenBank/DDBJ databases">
        <title>The Complete Genome of 'Candidatus Phytoplasma fraxini' AshY1 from the Ash Yellows Group.</title>
        <authorList>
            <person name="Boehm J.W."/>
            <person name="Huettel B."/>
            <person name="Schneider B."/>
            <person name="Kube M."/>
        </authorList>
    </citation>
    <scope>NUCLEOTIDE SEQUENCE [LARGE SCALE GENOMIC DNA]</scope>
    <source>
        <strain evidence="10">AshY1</strain>
    </source>
</reference>
<dbReference type="Pfam" id="PF11734">
    <property type="entry name" value="TilS_C"/>
    <property type="match status" value="1"/>
</dbReference>
<dbReference type="EMBL" id="CP146843">
    <property type="protein sequence ID" value="WYY26493.1"/>
    <property type="molecule type" value="Genomic_DNA"/>
</dbReference>
<evidence type="ECO:0000256" key="7">
    <source>
        <dbReference type="ARBA" id="ARBA00048539"/>
    </source>
</evidence>
<dbReference type="InterPro" id="IPR012094">
    <property type="entry name" value="tRNA_Ile_lys_synt"/>
</dbReference>
<dbReference type="RefSeq" id="WP_341266395.1">
    <property type="nucleotide sequence ID" value="NZ_CP146843.1"/>
</dbReference>
<evidence type="ECO:0000313" key="11">
    <source>
        <dbReference type="Proteomes" id="UP001484199"/>
    </source>
</evidence>
<dbReference type="SMART" id="SM00977">
    <property type="entry name" value="TilS_C"/>
    <property type="match status" value="1"/>
</dbReference>
<keyword evidence="5 8" id="KW-0547">Nucleotide-binding</keyword>
<evidence type="ECO:0000256" key="4">
    <source>
        <dbReference type="ARBA" id="ARBA00022694"/>
    </source>
</evidence>
<dbReference type="InterPro" id="IPR012795">
    <property type="entry name" value="tRNA_Ile_lys_synt_N"/>
</dbReference>
<evidence type="ECO:0000256" key="6">
    <source>
        <dbReference type="ARBA" id="ARBA00022840"/>
    </source>
</evidence>
<dbReference type="InterPro" id="IPR014729">
    <property type="entry name" value="Rossmann-like_a/b/a_fold"/>
</dbReference>
<dbReference type="PANTHER" id="PTHR43033:SF1">
    <property type="entry name" value="TRNA(ILE)-LYSIDINE SYNTHASE-RELATED"/>
    <property type="match status" value="1"/>
</dbReference>
<evidence type="ECO:0000256" key="8">
    <source>
        <dbReference type="HAMAP-Rule" id="MF_01161"/>
    </source>
</evidence>
<dbReference type="NCBIfam" id="TIGR02432">
    <property type="entry name" value="lysidine_TilS_N"/>
    <property type="match status" value="1"/>
</dbReference>
<sequence length="417" mass="50034">MNIHLCLNLDKKNIYIVSVSGGVDSMVLLDYLYNLKYSLVVVHFNHLKRKQSFKDKILIQQYCIFKKIPFYYFELNIDQKDFQNQARMLRKQKLKEIALKYKTFYLITAHHLDDLAETILFKISRGSSLLGYSGMQSSYLHDNFYFLKPFLYVSKEKIISYAVQNKIPFLEDYTNNLNIYTRNKIRNKIIPFFKEINNFSKNIQKFHCQMTEMNTFIRKQTNCFLKKTEENYFDLKSFVQLDNVIQKDIILCLLEQKDIYKNFDLINNIVKGLQNIQKPNITWNLPSQKWLLVKQYNKFFWEQQNTTININPIIQPSLHYNVDKRVLLFCSSVQKIFYDSEKLKPPFVLRQRKPGDILQFNFGRQKLKKFLINSKINLIEREKIWLVTDQQNIIIWIPNLYFNSTLGSKNYIYFGII</sequence>
<evidence type="ECO:0000256" key="1">
    <source>
        <dbReference type="ARBA" id="ARBA00004496"/>
    </source>
</evidence>
<dbReference type="CDD" id="cd01992">
    <property type="entry name" value="TilS_N"/>
    <property type="match status" value="1"/>
</dbReference>
<organism evidence="10 11">
    <name type="scientific">Ash yellows phytoplasma</name>
    <dbReference type="NCBI Taxonomy" id="35780"/>
    <lineage>
        <taxon>Bacteria</taxon>
        <taxon>Bacillati</taxon>
        <taxon>Mycoplasmatota</taxon>
        <taxon>Mollicutes</taxon>
        <taxon>Acholeplasmatales</taxon>
        <taxon>Acholeplasmataceae</taxon>
        <taxon>Candidatus Phytoplasma</taxon>
        <taxon>16SrVII (Ash yellows group)</taxon>
    </lineage>
</organism>
<name>A0ABZ2U920_ASHYP</name>
<protein>
    <recommendedName>
        <fullName evidence="8">tRNA(Ile)-lysidine synthase</fullName>
        <ecNumber evidence="8">6.3.4.19</ecNumber>
    </recommendedName>
    <alternativeName>
        <fullName evidence="8">tRNA(Ile)-2-lysyl-cytidine synthase</fullName>
    </alternativeName>
    <alternativeName>
        <fullName evidence="8">tRNA(Ile)-lysidine synthetase</fullName>
    </alternativeName>
</protein>
<comment type="subcellular location">
    <subcellularLocation>
        <location evidence="1 8">Cytoplasm</location>
    </subcellularLocation>
</comment>
<dbReference type="InterPro" id="IPR012796">
    <property type="entry name" value="Lysidine-tRNA-synth_C"/>
</dbReference>
<keyword evidence="11" id="KW-1185">Reference proteome</keyword>
<comment type="catalytic activity">
    <reaction evidence="7 8">
        <text>cytidine(34) in tRNA(Ile2) + L-lysine + ATP = lysidine(34) in tRNA(Ile2) + AMP + diphosphate + H(+)</text>
        <dbReference type="Rhea" id="RHEA:43744"/>
        <dbReference type="Rhea" id="RHEA-COMP:10625"/>
        <dbReference type="Rhea" id="RHEA-COMP:10670"/>
        <dbReference type="ChEBI" id="CHEBI:15378"/>
        <dbReference type="ChEBI" id="CHEBI:30616"/>
        <dbReference type="ChEBI" id="CHEBI:32551"/>
        <dbReference type="ChEBI" id="CHEBI:33019"/>
        <dbReference type="ChEBI" id="CHEBI:82748"/>
        <dbReference type="ChEBI" id="CHEBI:83665"/>
        <dbReference type="ChEBI" id="CHEBI:456215"/>
        <dbReference type="EC" id="6.3.4.19"/>
    </reaction>
</comment>
<dbReference type="InterPro" id="IPR011063">
    <property type="entry name" value="TilS/TtcA_N"/>
</dbReference>
<evidence type="ECO:0000313" key="10">
    <source>
        <dbReference type="EMBL" id="WYY26493.1"/>
    </source>
</evidence>
<evidence type="ECO:0000256" key="2">
    <source>
        <dbReference type="ARBA" id="ARBA00022490"/>
    </source>
</evidence>
<dbReference type="HAMAP" id="MF_01161">
    <property type="entry name" value="tRNA_Ile_lys_synt"/>
    <property type="match status" value="1"/>
</dbReference>
<dbReference type="NCBIfam" id="TIGR02433">
    <property type="entry name" value="lysidine_TilS_C"/>
    <property type="match status" value="1"/>
</dbReference>
<gene>
    <name evidence="8" type="primary">tilS</name>
    <name evidence="10" type="ORF">AshY1_03800</name>
</gene>
<dbReference type="SUPFAM" id="SSF56037">
    <property type="entry name" value="PheT/TilS domain"/>
    <property type="match status" value="1"/>
</dbReference>
<feature type="domain" description="Lysidine-tRNA(Ile) synthetase C-terminal" evidence="9">
    <location>
        <begin position="347"/>
        <end position="414"/>
    </location>
</feature>
<evidence type="ECO:0000256" key="3">
    <source>
        <dbReference type="ARBA" id="ARBA00022598"/>
    </source>
</evidence>
<dbReference type="SUPFAM" id="SSF52402">
    <property type="entry name" value="Adenine nucleotide alpha hydrolases-like"/>
    <property type="match status" value="1"/>
</dbReference>
<keyword evidence="3 8" id="KW-0436">Ligase</keyword>
<dbReference type="PANTHER" id="PTHR43033">
    <property type="entry name" value="TRNA(ILE)-LYSIDINE SYNTHASE-RELATED"/>
    <property type="match status" value="1"/>
</dbReference>
<dbReference type="EC" id="6.3.4.19" evidence="8"/>
<feature type="binding site" evidence="8">
    <location>
        <begin position="20"/>
        <end position="25"/>
    </location>
    <ligand>
        <name>ATP</name>
        <dbReference type="ChEBI" id="CHEBI:30616"/>
    </ligand>
</feature>